<feature type="transmembrane region" description="Helical" evidence="7">
    <location>
        <begin position="120"/>
        <end position="140"/>
    </location>
</feature>
<feature type="transmembrane region" description="Helical" evidence="7">
    <location>
        <begin position="21"/>
        <end position="47"/>
    </location>
</feature>
<keyword evidence="2 7" id="KW-0813">Transport</keyword>
<protein>
    <submittedName>
        <fullName evidence="9">Putative multiple-sugar transport system permease YteP</fullName>
    </submittedName>
</protein>
<evidence type="ECO:0000313" key="9">
    <source>
        <dbReference type="EMBL" id="ODM11738.1"/>
    </source>
</evidence>
<feature type="transmembrane region" description="Helical" evidence="7">
    <location>
        <begin position="160"/>
        <end position="178"/>
    </location>
</feature>
<comment type="similarity">
    <text evidence="7">Belongs to the binding-protein-dependent transport system permease family.</text>
</comment>
<keyword evidence="3" id="KW-1003">Cell membrane</keyword>
<dbReference type="InterPro" id="IPR000515">
    <property type="entry name" value="MetI-like"/>
</dbReference>
<keyword evidence="4 7" id="KW-0812">Transmembrane</keyword>
<dbReference type="RefSeq" id="WP_069156949.1">
    <property type="nucleotide sequence ID" value="NZ_DBFYTC010000008.1"/>
</dbReference>
<feature type="domain" description="ABC transmembrane type-1" evidence="8">
    <location>
        <begin position="80"/>
        <end position="295"/>
    </location>
</feature>
<dbReference type="GO" id="GO:0005886">
    <property type="term" value="C:plasma membrane"/>
    <property type="evidence" value="ECO:0007669"/>
    <property type="project" value="UniProtKB-SubCell"/>
</dbReference>
<comment type="caution">
    <text evidence="9">The sequence shown here is derived from an EMBL/GenBank/DDBJ whole genome shotgun (WGS) entry which is preliminary data.</text>
</comment>
<dbReference type="PATRIC" id="fig|1432052.3.peg.2596"/>
<name>A0A1E3ASN5_9FIRM</name>
<dbReference type="CDD" id="cd06261">
    <property type="entry name" value="TM_PBP2"/>
    <property type="match status" value="1"/>
</dbReference>
<dbReference type="Gene3D" id="1.10.3720.10">
    <property type="entry name" value="MetI-like"/>
    <property type="match status" value="1"/>
</dbReference>
<evidence type="ECO:0000256" key="7">
    <source>
        <dbReference type="RuleBase" id="RU363032"/>
    </source>
</evidence>
<evidence type="ECO:0000256" key="6">
    <source>
        <dbReference type="ARBA" id="ARBA00023136"/>
    </source>
</evidence>
<comment type="subcellular location">
    <subcellularLocation>
        <location evidence="1 7">Cell membrane</location>
        <topology evidence="1 7">Multi-pass membrane protein</topology>
    </subcellularLocation>
</comment>
<dbReference type="InterPro" id="IPR035906">
    <property type="entry name" value="MetI-like_sf"/>
</dbReference>
<feature type="transmembrane region" description="Helical" evidence="7">
    <location>
        <begin position="185"/>
        <end position="202"/>
    </location>
</feature>
<accession>A0A1E3ASN5</accession>
<keyword evidence="9" id="KW-0762">Sugar transport</keyword>
<feature type="transmembrane region" description="Helical" evidence="7">
    <location>
        <begin position="214"/>
        <end position="232"/>
    </location>
</feature>
<dbReference type="SUPFAM" id="SSF161098">
    <property type="entry name" value="MetI-like"/>
    <property type="match status" value="1"/>
</dbReference>
<keyword evidence="6 7" id="KW-0472">Membrane</keyword>
<evidence type="ECO:0000256" key="1">
    <source>
        <dbReference type="ARBA" id="ARBA00004651"/>
    </source>
</evidence>
<dbReference type="GO" id="GO:0055085">
    <property type="term" value="P:transmembrane transport"/>
    <property type="evidence" value="ECO:0007669"/>
    <property type="project" value="InterPro"/>
</dbReference>
<dbReference type="Proteomes" id="UP000095003">
    <property type="component" value="Unassembled WGS sequence"/>
</dbReference>
<keyword evidence="5 7" id="KW-1133">Transmembrane helix</keyword>
<evidence type="ECO:0000256" key="5">
    <source>
        <dbReference type="ARBA" id="ARBA00022989"/>
    </source>
</evidence>
<feature type="transmembrane region" description="Helical" evidence="7">
    <location>
        <begin position="84"/>
        <end position="108"/>
    </location>
</feature>
<dbReference type="GeneID" id="93303749"/>
<dbReference type="PANTHER" id="PTHR43227">
    <property type="entry name" value="BLL4140 PROTEIN"/>
    <property type="match status" value="1"/>
</dbReference>
<dbReference type="PANTHER" id="PTHR43227:SF11">
    <property type="entry name" value="BLL4140 PROTEIN"/>
    <property type="match status" value="1"/>
</dbReference>
<dbReference type="EMBL" id="MCGI01000002">
    <property type="protein sequence ID" value="ODM11738.1"/>
    <property type="molecule type" value="Genomic_DNA"/>
</dbReference>
<dbReference type="Pfam" id="PF00528">
    <property type="entry name" value="BPD_transp_1"/>
    <property type="match status" value="1"/>
</dbReference>
<evidence type="ECO:0000256" key="2">
    <source>
        <dbReference type="ARBA" id="ARBA00022448"/>
    </source>
</evidence>
<reference evidence="9 10" key="1">
    <citation type="submission" date="2016-07" db="EMBL/GenBank/DDBJ databases">
        <title>Characterization of isolates of Eisenbergiella tayi derived from blood cultures, using whole genome sequencing.</title>
        <authorList>
            <person name="Burdz T."/>
            <person name="Wiebe D."/>
            <person name="Huynh C."/>
            <person name="Bernard K."/>
        </authorList>
    </citation>
    <scope>NUCLEOTIDE SEQUENCE [LARGE SCALE GENOMIC DNA]</scope>
    <source>
        <strain evidence="9 10">NML 120489</strain>
    </source>
</reference>
<evidence type="ECO:0000256" key="4">
    <source>
        <dbReference type="ARBA" id="ARBA00022692"/>
    </source>
</evidence>
<sequence>MSSNQTKKESLWKRILACRELYLMLLLPVIWYILFLYTPMYGILIAFKDYRAARGIWGSEWIGLEHFKRFFSSFYFGRIVGNTLTINILSLLFGFPFPIFLALLLGELRNGKFRKVLQNVAYIPHFLSAVIVVSIMQLILNPNTGVYNMIRQWFGLPVTNYFASVGAFKPMYIISGIWQNMGWDAILYIAALAGIDTTLYEAASIDGAGRLQKIWHISLPGISSTITIMLLLRCGQIMNIGYEKVLLMQNSLNQASSDVISTYVYRVGILEGNFDYSTAISLFNSVCNILLLLLANAIAKRVNGTSLW</sequence>
<feature type="transmembrane region" description="Helical" evidence="7">
    <location>
        <begin position="276"/>
        <end position="299"/>
    </location>
</feature>
<gene>
    <name evidence="9" type="primary">yteP_50</name>
    <name evidence="9" type="ORF">BEH84_02353</name>
</gene>
<evidence type="ECO:0000256" key="3">
    <source>
        <dbReference type="ARBA" id="ARBA00022475"/>
    </source>
</evidence>
<dbReference type="AlphaFoldDB" id="A0A1E3ASN5"/>
<proteinExistence type="inferred from homology"/>
<evidence type="ECO:0000259" key="8">
    <source>
        <dbReference type="PROSITE" id="PS50928"/>
    </source>
</evidence>
<organism evidence="9 10">
    <name type="scientific">Eisenbergiella tayi</name>
    <dbReference type="NCBI Taxonomy" id="1432052"/>
    <lineage>
        <taxon>Bacteria</taxon>
        <taxon>Bacillati</taxon>
        <taxon>Bacillota</taxon>
        <taxon>Clostridia</taxon>
        <taxon>Lachnospirales</taxon>
        <taxon>Lachnospiraceae</taxon>
        <taxon>Eisenbergiella</taxon>
    </lineage>
</organism>
<dbReference type="PROSITE" id="PS50928">
    <property type="entry name" value="ABC_TM1"/>
    <property type="match status" value="1"/>
</dbReference>
<dbReference type="InterPro" id="IPR050809">
    <property type="entry name" value="UgpAE/MalFG_permease"/>
</dbReference>
<evidence type="ECO:0000313" key="10">
    <source>
        <dbReference type="Proteomes" id="UP000095003"/>
    </source>
</evidence>